<comment type="caution">
    <text evidence="2">The sequence shown here is derived from an EMBL/GenBank/DDBJ whole genome shotgun (WGS) entry which is preliminary data.</text>
</comment>
<name>A0A2A3YLL9_9MICO</name>
<evidence type="ECO:0000256" key="1">
    <source>
        <dbReference type="SAM" id="MobiDB-lite"/>
    </source>
</evidence>
<accession>A0A2A3YLL9</accession>
<sequence>MANPLVKIAVPLAGVAAAVIGNKVAEAGWGAVFGEDAPTEKTVKNSQKDVKKQRKQAKKDGQPKPEIEAIRDPAEDQPIWKALLWTLISGVVLQGIKLAAERGTRKGVDSLTYRRPRSNRG</sequence>
<dbReference type="EMBL" id="NRGR01000008">
    <property type="protein sequence ID" value="PCC40194.1"/>
    <property type="molecule type" value="Genomic_DNA"/>
</dbReference>
<proteinExistence type="predicted"/>
<evidence type="ECO:0008006" key="4">
    <source>
        <dbReference type="Google" id="ProtNLM"/>
    </source>
</evidence>
<keyword evidence="3" id="KW-1185">Reference proteome</keyword>
<feature type="compositionally biased region" description="Basic and acidic residues" evidence="1">
    <location>
        <begin position="38"/>
        <end position="50"/>
    </location>
</feature>
<dbReference type="Pfam" id="PF14019">
    <property type="entry name" value="DUF4235"/>
    <property type="match status" value="1"/>
</dbReference>
<evidence type="ECO:0000313" key="3">
    <source>
        <dbReference type="Proteomes" id="UP000218598"/>
    </source>
</evidence>
<dbReference type="OrthoDB" id="4793592at2"/>
<gene>
    <name evidence="2" type="ORF">CIK66_06080</name>
</gene>
<organism evidence="2 3">
    <name type="scientific">Brachybacterium alimentarium</name>
    <dbReference type="NCBI Taxonomy" id="47845"/>
    <lineage>
        <taxon>Bacteria</taxon>
        <taxon>Bacillati</taxon>
        <taxon>Actinomycetota</taxon>
        <taxon>Actinomycetes</taxon>
        <taxon>Micrococcales</taxon>
        <taxon>Dermabacteraceae</taxon>
        <taxon>Brachybacterium</taxon>
    </lineage>
</organism>
<dbReference type="InterPro" id="IPR025329">
    <property type="entry name" value="DUF4235"/>
</dbReference>
<dbReference type="AlphaFoldDB" id="A0A2A3YLL9"/>
<dbReference type="GeneID" id="95326612"/>
<feature type="compositionally biased region" description="Basic and acidic residues" evidence="1">
    <location>
        <begin position="58"/>
        <end position="73"/>
    </location>
</feature>
<reference evidence="2 3" key="1">
    <citation type="journal article" date="2017" name="Elife">
        <title>Extensive horizontal gene transfer in cheese-associated bacteria.</title>
        <authorList>
            <person name="Bonham K.S."/>
            <person name="Wolfe B.E."/>
            <person name="Dutton R.J."/>
        </authorList>
    </citation>
    <scope>NUCLEOTIDE SEQUENCE [LARGE SCALE GENOMIC DNA]</scope>
    <source>
        <strain evidence="2 3">341_9</strain>
    </source>
</reference>
<evidence type="ECO:0000313" key="2">
    <source>
        <dbReference type="EMBL" id="PCC40194.1"/>
    </source>
</evidence>
<protein>
    <recommendedName>
        <fullName evidence="4">DUF4235 domain-containing protein</fullName>
    </recommendedName>
</protein>
<dbReference type="RefSeq" id="WP_096163979.1">
    <property type="nucleotide sequence ID" value="NZ_BAAAIQ010000005.1"/>
</dbReference>
<dbReference type="Proteomes" id="UP000218598">
    <property type="component" value="Unassembled WGS sequence"/>
</dbReference>
<feature type="region of interest" description="Disordered" evidence="1">
    <location>
        <begin position="35"/>
        <end position="73"/>
    </location>
</feature>